<dbReference type="PATRIC" id="fig|421052.3.peg.3596"/>
<protein>
    <recommendedName>
        <fullName evidence="3">DUF4440 domain-containing protein</fullName>
    </recommendedName>
</protein>
<keyword evidence="2" id="KW-1185">Reference proteome</keyword>
<gene>
    <name evidence="1" type="ORF">F945_03672</name>
</gene>
<evidence type="ECO:0000313" key="2">
    <source>
        <dbReference type="Proteomes" id="UP000014568"/>
    </source>
</evidence>
<comment type="caution">
    <text evidence="1">The sequence shown here is derived from an EMBL/GenBank/DDBJ whole genome shotgun (WGS) entry which is preliminary data.</text>
</comment>
<dbReference type="OrthoDB" id="8912060at2"/>
<name>S3NRY7_9GAMM</name>
<proteinExistence type="predicted"/>
<evidence type="ECO:0008006" key="3">
    <source>
        <dbReference type="Google" id="ProtNLM"/>
    </source>
</evidence>
<dbReference type="Gene3D" id="3.10.450.50">
    <property type="match status" value="1"/>
</dbReference>
<dbReference type="PIRSF" id="PIRSF029394">
    <property type="entry name" value="UCP029394"/>
    <property type="match status" value="1"/>
</dbReference>
<dbReference type="Proteomes" id="UP000014568">
    <property type="component" value="Unassembled WGS sequence"/>
</dbReference>
<dbReference type="SUPFAM" id="SSF54427">
    <property type="entry name" value="NTF2-like"/>
    <property type="match status" value="1"/>
</dbReference>
<dbReference type="HOGENOM" id="CLU_127523_1_0_6"/>
<dbReference type="InterPro" id="IPR032710">
    <property type="entry name" value="NTF2-like_dom_sf"/>
</dbReference>
<dbReference type="EMBL" id="ATGI01000043">
    <property type="protein sequence ID" value="EPF69401.1"/>
    <property type="molecule type" value="Genomic_DNA"/>
</dbReference>
<sequence>MSVTQAIQHVQTLIQDIQSLFSQPAQPEKLSRFMDHFSPQFEMIGITGARLNLNQVEDLFKRNMGAFPDIVIEVDDITVIMQTADFVILRYQETQQKSGQCHRRIATVCIEFHVEQCRWRYLHETTIS</sequence>
<dbReference type="RefSeq" id="WP_016658023.1">
    <property type="nucleotide sequence ID" value="NZ_KE340355.1"/>
</dbReference>
<reference evidence="1 2" key="1">
    <citation type="submission" date="2013-06" db="EMBL/GenBank/DDBJ databases">
        <title>The Genome Sequence of Acinetobacter rudis CIP 110305.</title>
        <authorList>
            <consortium name="The Broad Institute Genome Sequencing Platform"/>
            <consortium name="The Broad Institute Genome Sequencing Center for Infectious Disease"/>
            <person name="Cerqueira G."/>
            <person name="Feldgarden M."/>
            <person name="Courvalin P."/>
            <person name="Perichon B."/>
            <person name="Grillot-Courvalin C."/>
            <person name="Clermont D."/>
            <person name="Rocha E."/>
            <person name="Yoon E.-J."/>
            <person name="Nemec A."/>
            <person name="Young S.K."/>
            <person name="Zeng Q."/>
            <person name="Gargeya S."/>
            <person name="Fitzgerald M."/>
            <person name="Abouelleil A."/>
            <person name="Alvarado L."/>
            <person name="Berlin A.M."/>
            <person name="Chapman S.B."/>
            <person name="Dewar J."/>
            <person name="Goldberg J."/>
            <person name="Griggs A."/>
            <person name="Gujja S."/>
            <person name="Hansen M."/>
            <person name="Howarth C."/>
            <person name="Imamovic A."/>
            <person name="Larimer J."/>
            <person name="McCowan C."/>
            <person name="Murphy C."/>
            <person name="Pearson M."/>
            <person name="Priest M."/>
            <person name="Roberts A."/>
            <person name="Saif S."/>
            <person name="Shea T."/>
            <person name="Sykes S."/>
            <person name="Wortman J."/>
            <person name="Nusbaum C."/>
            <person name="Birren B."/>
        </authorList>
    </citation>
    <scope>NUCLEOTIDE SEQUENCE [LARGE SCALE GENOMIC DNA]</scope>
    <source>
        <strain evidence="1 2">CIP 110305</strain>
    </source>
</reference>
<dbReference type="AlphaFoldDB" id="S3NRY7"/>
<organism evidence="1 2">
    <name type="scientific">Acinetobacter rudis CIP 110305</name>
    <dbReference type="NCBI Taxonomy" id="421052"/>
    <lineage>
        <taxon>Bacteria</taxon>
        <taxon>Pseudomonadati</taxon>
        <taxon>Pseudomonadota</taxon>
        <taxon>Gammaproteobacteria</taxon>
        <taxon>Moraxellales</taxon>
        <taxon>Moraxellaceae</taxon>
        <taxon>Acinetobacter</taxon>
    </lineage>
</organism>
<evidence type="ECO:0000313" key="1">
    <source>
        <dbReference type="EMBL" id="EPF69401.1"/>
    </source>
</evidence>
<dbReference type="eggNOG" id="COG4460">
    <property type="taxonomic scope" value="Bacteria"/>
</dbReference>
<dbReference type="InterPro" id="IPR016918">
    <property type="entry name" value="UCP029394"/>
</dbReference>
<accession>S3NRY7</accession>